<accession>A0A9P9WQZ9</accession>
<dbReference type="CDD" id="cd12809">
    <property type="entry name" value="Esterase_713_like-2"/>
    <property type="match status" value="1"/>
</dbReference>
<dbReference type="EMBL" id="JAFIMR010000008">
    <property type="protein sequence ID" value="KAI1875362.1"/>
    <property type="molecule type" value="Genomic_DNA"/>
</dbReference>
<reference evidence="2" key="1">
    <citation type="submission" date="2021-03" db="EMBL/GenBank/DDBJ databases">
        <title>Revisited historic fungal species revealed as producer of novel bioactive compounds through whole genome sequencing and comparative genomics.</title>
        <authorList>
            <person name="Vignolle G.A."/>
            <person name="Hochenegger N."/>
            <person name="Mach R.L."/>
            <person name="Mach-Aigner A.R."/>
            <person name="Javad Rahimi M."/>
            <person name="Salim K.A."/>
            <person name="Chan C.M."/>
            <person name="Lim L.B.L."/>
            <person name="Cai F."/>
            <person name="Druzhinina I.S."/>
            <person name="U'Ren J.M."/>
            <person name="Derntl C."/>
        </authorList>
    </citation>
    <scope>NUCLEOTIDE SEQUENCE</scope>
    <source>
        <strain evidence="2">TUCIM 5799</strain>
    </source>
</reference>
<evidence type="ECO:0008006" key="4">
    <source>
        <dbReference type="Google" id="ProtNLM"/>
    </source>
</evidence>
<dbReference type="InterPro" id="IPR050228">
    <property type="entry name" value="Carboxylesterase_BioH"/>
</dbReference>
<evidence type="ECO:0000313" key="2">
    <source>
        <dbReference type="EMBL" id="KAI1875362.1"/>
    </source>
</evidence>
<dbReference type="SUPFAM" id="SSF53474">
    <property type="entry name" value="alpha/beta-Hydrolases"/>
    <property type="match status" value="1"/>
</dbReference>
<feature type="chain" id="PRO_5040356655" description="AB hydrolase-1 domain-containing protein" evidence="1">
    <location>
        <begin position="28"/>
        <end position="374"/>
    </location>
</feature>
<dbReference type="Proteomes" id="UP000829685">
    <property type="component" value="Unassembled WGS sequence"/>
</dbReference>
<sequence>MHWGNRYNALYLLLCIFAVASVDLAFAGETAHVREYFFVGGQYVNTSAGTLFQNQIYVEKLSPSQVKQPYPIIFLHGGGQDGTNFLNKPDGGKGWASWFLDQGYEVYVVDEPSRGRSPWNPYGGFPVTTYSVETITSRFTATQLSNLWPQAKLHTQWPGPGTQGDPVFDAYYASVIQGTANGTEHERAMKEAGTVLLDRLGPSILVTHSQGGLYGWTLADARPDNLKALIQIEPKGPPFQEVIFSTDFTRPWGLTSVPLTYTPTPTNASAPLDTQVVASDSTDLTSCVLQAEPARQLPNLAKVPILIETGEASYHAMYDHCTQLFLQQAGVNAEHLELGKTDIHGNGHMQFMEKNSNEIAAKLHEWITKTVSGS</sequence>
<dbReference type="Gene3D" id="3.40.50.1820">
    <property type="entry name" value="alpha/beta hydrolase"/>
    <property type="match status" value="1"/>
</dbReference>
<evidence type="ECO:0000313" key="3">
    <source>
        <dbReference type="Proteomes" id="UP000829685"/>
    </source>
</evidence>
<dbReference type="PANTHER" id="PTHR43194:SF4">
    <property type="entry name" value="AB HYDROLASE-1 DOMAIN-CONTAINING PROTEIN"/>
    <property type="match status" value="1"/>
</dbReference>
<gene>
    <name evidence="2" type="ORF">JX265_004420</name>
</gene>
<dbReference type="PANTHER" id="PTHR43194">
    <property type="entry name" value="HYDROLASE ALPHA/BETA FOLD FAMILY"/>
    <property type="match status" value="1"/>
</dbReference>
<comment type="caution">
    <text evidence="2">The sequence shown here is derived from an EMBL/GenBank/DDBJ whole genome shotgun (WGS) entry which is preliminary data.</text>
</comment>
<keyword evidence="3" id="KW-1185">Reference proteome</keyword>
<dbReference type="InterPro" id="IPR029058">
    <property type="entry name" value="AB_hydrolase_fold"/>
</dbReference>
<dbReference type="AlphaFoldDB" id="A0A9P9WQZ9"/>
<feature type="signal peptide" evidence="1">
    <location>
        <begin position="1"/>
        <end position="27"/>
    </location>
</feature>
<keyword evidence="1" id="KW-0732">Signal</keyword>
<protein>
    <recommendedName>
        <fullName evidence="4">AB hydrolase-1 domain-containing protein</fullName>
    </recommendedName>
</protein>
<evidence type="ECO:0000256" key="1">
    <source>
        <dbReference type="SAM" id="SignalP"/>
    </source>
</evidence>
<name>A0A9P9WQZ9_9PEZI</name>
<organism evidence="2 3">
    <name type="scientific">Neoarthrinium moseri</name>
    <dbReference type="NCBI Taxonomy" id="1658444"/>
    <lineage>
        <taxon>Eukaryota</taxon>
        <taxon>Fungi</taxon>
        <taxon>Dikarya</taxon>
        <taxon>Ascomycota</taxon>
        <taxon>Pezizomycotina</taxon>
        <taxon>Sordariomycetes</taxon>
        <taxon>Xylariomycetidae</taxon>
        <taxon>Amphisphaeriales</taxon>
        <taxon>Apiosporaceae</taxon>
        <taxon>Neoarthrinium</taxon>
    </lineage>
</organism>
<proteinExistence type="predicted"/>